<gene>
    <name evidence="10" type="ORF">A2V80_02795</name>
</gene>
<evidence type="ECO:0000259" key="9">
    <source>
        <dbReference type="Pfam" id="PF01769"/>
    </source>
</evidence>
<evidence type="ECO:0000313" key="10">
    <source>
        <dbReference type="EMBL" id="OGM11321.1"/>
    </source>
</evidence>
<evidence type="ECO:0000256" key="8">
    <source>
        <dbReference type="SAM" id="Phobius"/>
    </source>
</evidence>
<comment type="subcellular location">
    <subcellularLocation>
        <location evidence="1">Membrane</location>
        <topology evidence="1">Multi-pass membrane protein</topology>
    </subcellularLocation>
</comment>
<evidence type="ECO:0000256" key="7">
    <source>
        <dbReference type="ARBA" id="ARBA00023136"/>
    </source>
</evidence>
<dbReference type="InterPro" id="IPR006667">
    <property type="entry name" value="SLC41_membr_dom"/>
</dbReference>
<evidence type="ECO:0000256" key="5">
    <source>
        <dbReference type="ARBA" id="ARBA00022842"/>
    </source>
</evidence>
<evidence type="ECO:0000256" key="2">
    <source>
        <dbReference type="ARBA" id="ARBA00009749"/>
    </source>
</evidence>
<dbReference type="PANTHER" id="PTHR41394">
    <property type="entry name" value="MAGNESIUM TRANSPORTER MGTE"/>
    <property type="match status" value="1"/>
</dbReference>
<evidence type="ECO:0000256" key="1">
    <source>
        <dbReference type="ARBA" id="ARBA00004141"/>
    </source>
</evidence>
<keyword evidence="6 8" id="KW-1133">Transmembrane helix</keyword>
<evidence type="ECO:0000256" key="4">
    <source>
        <dbReference type="ARBA" id="ARBA00022692"/>
    </source>
</evidence>
<feature type="transmembrane region" description="Helical" evidence="8">
    <location>
        <begin position="127"/>
        <end position="150"/>
    </location>
</feature>
<comment type="similarity">
    <text evidence="2">Belongs to the SLC41A transporter family.</text>
</comment>
<feature type="transmembrane region" description="Helical" evidence="8">
    <location>
        <begin position="101"/>
        <end position="121"/>
    </location>
</feature>
<organism evidence="10 11">
    <name type="scientific">Candidatus Woesebacteria bacterium RBG_16_39_8b</name>
    <dbReference type="NCBI Taxonomy" id="1802482"/>
    <lineage>
        <taxon>Bacteria</taxon>
        <taxon>Candidatus Woeseibacteriota</taxon>
    </lineage>
</organism>
<comment type="caution">
    <text evidence="10">The sequence shown here is derived from an EMBL/GenBank/DDBJ whole genome shotgun (WGS) entry which is preliminary data.</text>
</comment>
<feature type="transmembrane region" description="Helical" evidence="8">
    <location>
        <begin position="171"/>
        <end position="188"/>
    </location>
</feature>
<reference evidence="10 11" key="1">
    <citation type="journal article" date="2016" name="Nat. Commun.">
        <title>Thousands of microbial genomes shed light on interconnected biogeochemical processes in an aquifer system.</title>
        <authorList>
            <person name="Anantharaman K."/>
            <person name="Brown C.T."/>
            <person name="Hug L.A."/>
            <person name="Sharon I."/>
            <person name="Castelle C.J."/>
            <person name="Probst A.J."/>
            <person name="Thomas B.C."/>
            <person name="Singh A."/>
            <person name="Wilkins M.J."/>
            <person name="Karaoz U."/>
            <person name="Brodie E.L."/>
            <person name="Williams K.H."/>
            <person name="Hubbard S.S."/>
            <person name="Banfield J.F."/>
        </authorList>
    </citation>
    <scope>NUCLEOTIDE SEQUENCE [LARGE SCALE GENOMIC DNA]</scope>
</reference>
<name>A0A1F7X8M2_9BACT</name>
<feature type="transmembrane region" description="Helical" evidence="8">
    <location>
        <begin position="29"/>
        <end position="46"/>
    </location>
</feature>
<dbReference type="GO" id="GO:0016020">
    <property type="term" value="C:membrane"/>
    <property type="evidence" value="ECO:0007669"/>
    <property type="project" value="UniProtKB-SubCell"/>
</dbReference>
<feature type="domain" description="SLC41A/MgtE integral membrane" evidence="9">
    <location>
        <begin position="63"/>
        <end position="184"/>
    </location>
</feature>
<protein>
    <recommendedName>
        <fullName evidence="9">SLC41A/MgtE integral membrane domain-containing protein</fullName>
    </recommendedName>
</protein>
<evidence type="ECO:0000313" key="11">
    <source>
        <dbReference type="Proteomes" id="UP000179013"/>
    </source>
</evidence>
<feature type="transmembrane region" description="Helical" evidence="8">
    <location>
        <begin position="58"/>
        <end position="81"/>
    </location>
</feature>
<dbReference type="GO" id="GO:0008324">
    <property type="term" value="F:monoatomic cation transmembrane transporter activity"/>
    <property type="evidence" value="ECO:0007669"/>
    <property type="project" value="InterPro"/>
</dbReference>
<evidence type="ECO:0000256" key="6">
    <source>
        <dbReference type="ARBA" id="ARBA00022989"/>
    </source>
</evidence>
<dbReference type="AlphaFoldDB" id="A0A1F7X8M2"/>
<dbReference type="Gene3D" id="1.10.357.20">
    <property type="entry name" value="SLC41 divalent cation transporters, integral membrane domain"/>
    <property type="match status" value="1"/>
</dbReference>
<keyword evidence="5" id="KW-0460">Magnesium</keyword>
<dbReference type="SUPFAM" id="SSF161093">
    <property type="entry name" value="MgtE membrane domain-like"/>
    <property type="match status" value="1"/>
</dbReference>
<keyword evidence="3" id="KW-0813">Transport</keyword>
<accession>A0A1F7X8M2</accession>
<dbReference type="Pfam" id="PF01769">
    <property type="entry name" value="MgtE"/>
    <property type="match status" value="1"/>
</dbReference>
<evidence type="ECO:0000256" key="3">
    <source>
        <dbReference type="ARBA" id="ARBA00022448"/>
    </source>
</evidence>
<sequence>MKPGQTIKSTDSLDNVMRLSFIKSVRHRFPWLIIGLFGGILAAHIVSSFETVLTKNLILAAFIPLIVYMSDAVGTQMEAFVIRDSALHIHLNFIKYFIKHLLITAFIAFILGITLFVYSILFNKEVMISIVLSISIFMSVISSVFTGLFLPRIFSKLKLDPANASGPIATILQDILSVVIYFSIAGALL</sequence>
<keyword evidence="4 8" id="KW-0812">Transmembrane</keyword>
<keyword evidence="7 8" id="KW-0472">Membrane</keyword>
<dbReference type="InterPro" id="IPR036739">
    <property type="entry name" value="SLC41_membr_dom_sf"/>
</dbReference>
<dbReference type="PANTHER" id="PTHR41394:SF5">
    <property type="entry name" value="SLC41A_MGTE INTEGRAL MEMBRANE DOMAIN-CONTAINING PROTEIN"/>
    <property type="match status" value="1"/>
</dbReference>
<dbReference type="EMBL" id="MGFU01000061">
    <property type="protein sequence ID" value="OGM11321.1"/>
    <property type="molecule type" value="Genomic_DNA"/>
</dbReference>
<proteinExistence type="inferred from homology"/>
<dbReference type="Proteomes" id="UP000179013">
    <property type="component" value="Unassembled WGS sequence"/>
</dbReference>